<dbReference type="EMBL" id="MK356557">
    <property type="protein sequence ID" value="QBM91379.1"/>
    <property type="molecule type" value="Genomic_DNA"/>
</dbReference>
<organism evidence="1">
    <name type="scientific">Salmonella sp</name>
    <dbReference type="NCBI Taxonomy" id="599"/>
    <lineage>
        <taxon>Bacteria</taxon>
        <taxon>Pseudomonadati</taxon>
        <taxon>Pseudomonadota</taxon>
        <taxon>Gammaproteobacteria</taxon>
        <taxon>Enterobacterales</taxon>
        <taxon>Enterobacteriaceae</taxon>
        <taxon>Salmonella</taxon>
    </lineage>
</organism>
<accession>A0A482EVW6</accession>
<dbReference type="AlphaFoldDB" id="A0A482EVW6"/>
<dbReference type="RefSeq" id="WP_225312395.1">
    <property type="nucleotide sequence ID" value="NZ_MK356557.1"/>
</dbReference>
<protein>
    <submittedName>
        <fullName evidence="1">Uncharacterized protein</fullName>
    </submittedName>
</protein>
<proteinExistence type="predicted"/>
<name>A0A482EVW6_SALSP</name>
<keyword evidence="1" id="KW-0614">Plasmid</keyword>
<sequence>MMVDGKPVVLENVPSNGTIDISIDGNGIVTHTQEILDTDTGRIVRGMINSGAGVVGRGLHLVQIHRYPR</sequence>
<geneLocation type="plasmid" evidence="1">
    <name>pSa1423-90k</name>
</geneLocation>
<evidence type="ECO:0000313" key="1">
    <source>
        <dbReference type="EMBL" id="QBM91379.1"/>
    </source>
</evidence>
<gene>
    <name evidence="1" type="ORF">NNIBIDOC_00046</name>
</gene>
<reference evidence="1" key="1">
    <citation type="submission" date="2019-01" db="EMBL/GenBank/DDBJ databases">
        <title>Salmonella strain 1423 plasmid sequences.</title>
        <authorList>
            <person name="Chen K."/>
            <person name="Chen S."/>
        </authorList>
    </citation>
    <scope>NUCLEOTIDE SEQUENCE</scope>
    <source>
        <strain evidence="1">Sa1423</strain>
        <plasmid evidence="1">pSa1423-90k</plasmid>
    </source>
</reference>